<organism evidence="4 5">
    <name type="scientific">Candidatus Corynebacterium faecigallinarum</name>
    <dbReference type="NCBI Taxonomy" id="2838528"/>
    <lineage>
        <taxon>Bacteria</taxon>
        <taxon>Bacillati</taxon>
        <taxon>Actinomycetota</taxon>
        <taxon>Actinomycetes</taxon>
        <taxon>Mycobacteriales</taxon>
        <taxon>Corynebacteriaceae</taxon>
        <taxon>Corynebacterium</taxon>
    </lineage>
</organism>
<name>A0A9D2QDV5_9CORY</name>
<evidence type="ECO:0000256" key="1">
    <source>
        <dbReference type="SAM" id="MobiDB-lite"/>
    </source>
</evidence>
<dbReference type="Proteomes" id="UP000823858">
    <property type="component" value="Unassembled WGS sequence"/>
</dbReference>
<dbReference type="PROSITE" id="PS51257">
    <property type="entry name" value="PROKAR_LIPOPROTEIN"/>
    <property type="match status" value="1"/>
</dbReference>
<dbReference type="GO" id="GO:0005615">
    <property type="term" value="C:extracellular space"/>
    <property type="evidence" value="ECO:0007669"/>
    <property type="project" value="TreeGrafter"/>
</dbReference>
<dbReference type="InterPro" id="IPR036378">
    <property type="entry name" value="FAS1_dom_sf"/>
</dbReference>
<gene>
    <name evidence="4" type="ORF">H9751_01915</name>
</gene>
<dbReference type="Pfam" id="PF02469">
    <property type="entry name" value="Fasciclin"/>
    <property type="match status" value="1"/>
</dbReference>
<dbReference type="Gene3D" id="2.30.180.10">
    <property type="entry name" value="FAS1 domain"/>
    <property type="match status" value="1"/>
</dbReference>
<dbReference type="EMBL" id="DWVP01000003">
    <property type="protein sequence ID" value="HJC84308.1"/>
    <property type="molecule type" value="Genomic_DNA"/>
</dbReference>
<keyword evidence="2" id="KW-0732">Signal</keyword>
<dbReference type="SUPFAM" id="SSF82153">
    <property type="entry name" value="FAS1 domain"/>
    <property type="match status" value="1"/>
</dbReference>
<evidence type="ECO:0000313" key="5">
    <source>
        <dbReference type="Proteomes" id="UP000823858"/>
    </source>
</evidence>
<comment type="caution">
    <text evidence="4">The sequence shown here is derived from an EMBL/GenBank/DDBJ whole genome shotgun (WGS) entry which is preliminary data.</text>
</comment>
<evidence type="ECO:0000313" key="4">
    <source>
        <dbReference type="EMBL" id="HJC84308.1"/>
    </source>
</evidence>
<accession>A0A9D2QDV5</accession>
<feature type="region of interest" description="Disordered" evidence="1">
    <location>
        <begin position="22"/>
        <end position="51"/>
    </location>
</feature>
<feature type="domain" description="FAS1" evidence="3">
    <location>
        <begin position="54"/>
        <end position="192"/>
    </location>
</feature>
<dbReference type="PANTHER" id="PTHR10900:SF77">
    <property type="entry name" value="FI19380P1"/>
    <property type="match status" value="1"/>
</dbReference>
<feature type="compositionally biased region" description="Low complexity" evidence="1">
    <location>
        <begin position="30"/>
        <end position="46"/>
    </location>
</feature>
<dbReference type="PROSITE" id="PS50213">
    <property type="entry name" value="FAS1"/>
    <property type="match status" value="1"/>
</dbReference>
<dbReference type="InterPro" id="IPR050904">
    <property type="entry name" value="Adhesion/Biosynth-related"/>
</dbReference>
<reference evidence="4" key="1">
    <citation type="journal article" date="2021" name="PeerJ">
        <title>Extensive microbial diversity within the chicken gut microbiome revealed by metagenomics and culture.</title>
        <authorList>
            <person name="Gilroy R."/>
            <person name="Ravi A."/>
            <person name="Getino M."/>
            <person name="Pursley I."/>
            <person name="Horton D.L."/>
            <person name="Alikhan N.F."/>
            <person name="Baker D."/>
            <person name="Gharbi K."/>
            <person name="Hall N."/>
            <person name="Watson M."/>
            <person name="Adriaenssens E.M."/>
            <person name="Foster-Nyarko E."/>
            <person name="Jarju S."/>
            <person name="Secka A."/>
            <person name="Antonio M."/>
            <person name="Oren A."/>
            <person name="Chaudhuri R.R."/>
            <person name="La Ragione R."/>
            <person name="Hildebrand F."/>
            <person name="Pallen M.J."/>
        </authorList>
    </citation>
    <scope>NUCLEOTIDE SEQUENCE</scope>
    <source>
        <strain evidence="4">ChiHjej13B12-4958</strain>
    </source>
</reference>
<reference evidence="4" key="2">
    <citation type="submission" date="2021-04" db="EMBL/GenBank/DDBJ databases">
        <authorList>
            <person name="Gilroy R."/>
        </authorList>
    </citation>
    <scope>NUCLEOTIDE SEQUENCE</scope>
    <source>
        <strain evidence="4">ChiHjej13B12-4958</strain>
    </source>
</reference>
<protein>
    <submittedName>
        <fullName evidence="4">Fasciclin domain-containing protein</fullName>
    </submittedName>
</protein>
<dbReference type="InterPro" id="IPR000782">
    <property type="entry name" value="FAS1_domain"/>
</dbReference>
<sequence>MKKQLALAATVSLTLALAACGDDNGDDAETTGTETTSASEATTTDDAATDDAAEGDIVDTAAAAGEFNTLITAVQAAELEETLRGEGPYTVLAPTDEAFEALPDGTLDDLLADPTGDLADILKYHVIEGAVMADDVAGMDGETVATVQGEELTIEVDGDNVSFVDATGNSSQVTMADVEATNGVIHALDGVLMPTGGEEDDMAGMSDQ</sequence>
<dbReference type="SMART" id="SM00554">
    <property type="entry name" value="FAS1"/>
    <property type="match status" value="1"/>
</dbReference>
<dbReference type="FunFam" id="2.30.180.10:FF:000032">
    <property type="entry name" value="Fasciclin domain-containing protein, putative"/>
    <property type="match status" value="1"/>
</dbReference>
<feature type="chain" id="PRO_5038646629" evidence="2">
    <location>
        <begin position="19"/>
        <end position="208"/>
    </location>
</feature>
<feature type="signal peptide" evidence="2">
    <location>
        <begin position="1"/>
        <end position="18"/>
    </location>
</feature>
<evidence type="ECO:0000256" key="2">
    <source>
        <dbReference type="SAM" id="SignalP"/>
    </source>
</evidence>
<dbReference type="PANTHER" id="PTHR10900">
    <property type="entry name" value="PERIOSTIN-RELATED"/>
    <property type="match status" value="1"/>
</dbReference>
<evidence type="ECO:0000259" key="3">
    <source>
        <dbReference type="PROSITE" id="PS50213"/>
    </source>
</evidence>
<proteinExistence type="predicted"/>
<dbReference type="AlphaFoldDB" id="A0A9D2QDV5"/>